<dbReference type="eggNOG" id="COG1947">
    <property type="taxonomic scope" value="Bacteria"/>
</dbReference>
<reference evidence="13 14" key="1">
    <citation type="journal article" date="2011" name="BMC Genomics">
        <title>Comparative genome analysis and genome-guided physiological analysis of Roseobacter litoralis.</title>
        <authorList>
            <person name="Kalhoefer D."/>
            <person name="Thole S."/>
            <person name="Voget S."/>
            <person name="Lehmann R."/>
            <person name="Liesegang H."/>
            <person name="Wollher A."/>
            <person name="Daniel R."/>
            <person name="Simon M."/>
            <person name="Brinkhoff T."/>
        </authorList>
    </citation>
    <scope>NUCLEOTIDE SEQUENCE [LARGE SCALE GENOMIC DNA]</scope>
    <source>
        <strain evidence="14">ATCC 49566 / DSM 6996 / JCM 21268 / NBRC 15278 / OCh 149</strain>
    </source>
</reference>
<evidence type="ECO:0000259" key="11">
    <source>
        <dbReference type="Pfam" id="PF00288"/>
    </source>
</evidence>
<evidence type="ECO:0000313" key="13">
    <source>
        <dbReference type="EMBL" id="AEI94720.1"/>
    </source>
</evidence>
<dbReference type="PANTHER" id="PTHR43527:SF2">
    <property type="entry name" value="4-DIPHOSPHOCYTIDYL-2-C-METHYL-D-ERYTHRITOL KINASE, CHLOROPLASTIC"/>
    <property type="match status" value="1"/>
</dbReference>
<dbReference type="SUPFAM" id="SSF55060">
    <property type="entry name" value="GHMP Kinase, C-terminal domain"/>
    <property type="match status" value="1"/>
</dbReference>
<sequence>MATPQIVEVFAPAKINLTLQVTGQRADGYHLLDSLVTFADVGDVLRIEIGDAFEMITQGPEAETVPDGPENLVLRAAALLEGAPKAVFTLTKNLPVASGIGGGSADAAAAFRGLSAATPGYDPKADDVLERLLVLGADIPMCLASTTARIEGIGEIISPVGHLPTLHAVLINPRVAVPTPAVFKAMKQRTNPPMPDIPPVFSGVSDCIEWLRAQRNDMQEAATALEPAIAAVQSALEGHRACQLARMSGSGATCFGLFETAQAAQLAARELSRTYPQWWIRAAQLGSQSDRAAPCFS</sequence>
<keyword evidence="8 10" id="KW-0414">Isoprene biosynthesis</keyword>
<dbReference type="NCBIfam" id="TIGR00154">
    <property type="entry name" value="ispE"/>
    <property type="match status" value="1"/>
</dbReference>
<dbReference type="PANTHER" id="PTHR43527">
    <property type="entry name" value="4-DIPHOSPHOCYTIDYL-2-C-METHYL-D-ERYTHRITOL KINASE, CHLOROPLASTIC"/>
    <property type="match status" value="1"/>
</dbReference>
<dbReference type="InterPro" id="IPR013750">
    <property type="entry name" value="GHMP_kinase_C_dom"/>
</dbReference>
<feature type="active site" evidence="10">
    <location>
        <position position="138"/>
    </location>
</feature>
<keyword evidence="14" id="KW-1185">Reference proteome</keyword>
<feature type="active site" evidence="10">
    <location>
        <position position="14"/>
    </location>
</feature>
<dbReference type="InterPro" id="IPR020568">
    <property type="entry name" value="Ribosomal_Su5_D2-typ_SF"/>
</dbReference>
<dbReference type="Pfam" id="PF00288">
    <property type="entry name" value="GHMP_kinases_N"/>
    <property type="match status" value="1"/>
</dbReference>
<evidence type="ECO:0000256" key="6">
    <source>
        <dbReference type="ARBA" id="ARBA00022777"/>
    </source>
</evidence>
<dbReference type="InterPro" id="IPR006204">
    <property type="entry name" value="GHMP_kinase_N_dom"/>
</dbReference>
<dbReference type="HAMAP" id="MF_00061">
    <property type="entry name" value="IspE"/>
    <property type="match status" value="1"/>
</dbReference>
<keyword evidence="4 10" id="KW-0808">Transferase</keyword>
<dbReference type="KEGG" id="rli:RLO149_c027580"/>
<gene>
    <name evidence="10 13" type="primary">ispE</name>
    <name evidence="13" type="ordered locus">RLO149_c027580</name>
</gene>
<dbReference type="RefSeq" id="WP_013962635.1">
    <property type="nucleotide sequence ID" value="NC_015730.1"/>
</dbReference>
<dbReference type="EC" id="2.7.1.148" evidence="2 10"/>
<dbReference type="AlphaFoldDB" id="F7ZF97"/>
<evidence type="ECO:0000256" key="8">
    <source>
        <dbReference type="ARBA" id="ARBA00023229"/>
    </source>
</evidence>
<evidence type="ECO:0000256" key="3">
    <source>
        <dbReference type="ARBA" id="ARBA00017473"/>
    </source>
</evidence>
<comment type="pathway">
    <text evidence="10">Isoprenoid biosynthesis; isopentenyl diphosphate biosynthesis via DXP pathway; isopentenyl diphosphate from 1-deoxy-D-xylulose 5-phosphate: step 3/6.</text>
</comment>
<dbReference type="HOGENOM" id="CLU_053057_1_0_5"/>
<comment type="catalytic activity">
    <reaction evidence="10">
        <text>4-CDP-2-C-methyl-D-erythritol + ATP = 4-CDP-2-C-methyl-D-erythritol 2-phosphate + ADP + H(+)</text>
        <dbReference type="Rhea" id="RHEA:18437"/>
        <dbReference type="ChEBI" id="CHEBI:15378"/>
        <dbReference type="ChEBI" id="CHEBI:30616"/>
        <dbReference type="ChEBI" id="CHEBI:57823"/>
        <dbReference type="ChEBI" id="CHEBI:57919"/>
        <dbReference type="ChEBI" id="CHEBI:456216"/>
        <dbReference type="EC" id="2.7.1.148"/>
    </reaction>
</comment>
<dbReference type="OrthoDB" id="9809438at2"/>
<proteinExistence type="inferred from homology"/>
<evidence type="ECO:0000256" key="1">
    <source>
        <dbReference type="ARBA" id="ARBA00009684"/>
    </source>
</evidence>
<dbReference type="PIRSF" id="PIRSF010376">
    <property type="entry name" value="IspE"/>
    <property type="match status" value="1"/>
</dbReference>
<feature type="domain" description="GHMP kinase N-terminal" evidence="11">
    <location>
        <begin position="71"/>
        <end position="143"/>
    </location>
</feature>
<accession>F7ZF97</accession>
<dbReference type="Gene3D" id="3.30.70.890">
    <property type="entry name" value="GHMP kinase, C-terminal domain"/>
    <property type="match status" value="1"/>
</dbReference>
<dbReference type="SUPFAM" id="SSF54211">
    <property type="entry name" value="Ribosomal protein S5 domain 2-like"/>
    <property type="match status" value="1"/>
</dbReference>
<dbReference type="UniPathway" id="UPA00056">
    <property type="reaction ID" value="UER00094"/>
</dbReference>
<dbReference type="Proteomes" id="UP000001353">
    <property type="component" value="Chromosome"/>
</dbReference>
<evidence type="ECO:0000256" key="10">
    <source>
        <dbReference type="HAMAP-Rule" id="MF_00061"/>
    </source>
</evidence>
<dbReference type="GO" id="GO:0016114">
    <property type="term" value="P:terpenoid biosynthetic process"/>
    <property type="evidence" value="ECO:0007669"/>
    <property type="project" value="UniProtKB-UniRule"/>
</dbReference>
<evidence type="ECO:0000256" key="7">
    <source>
        <dbReference type="ARBA" id="ARBA00022840"/>
    </source>
</evidence>
<evidence type="ECO:0000256" key="2">
    <source>
        <dbReference type="ARBA" id="ARBA00012052"/>
    </source>
</evidence>
<dbReference type="InterPro" id="IPR036554">
    <property type="entry name" value="GHMP_kinase_C_sf"/>
</dbReference>
<keyword evidence="6 10" id="KW-0418">Kinase</keyword>
<evidence type="ECO:0000256" key="5">
    <source>
        <dbReference type="ARBA" id="ARBA00022741"/>
    </source>
</evidence>
<protein>
    <recommendedName>
        <fullName evidence="3 10">4-diphosphocytidyl-2-C-methyl-D-erythritol kinase</fullName>
        <shortName evidence="10">CMK</shortName>
        <ecNumber evidence="2 10">2.7.1.148</ecNumber>
    </recommendedName>
    <alternativeName>
        <fullName evidence="9 10">4-(cytidine-5'-diphospho)-2-C-methyl-D-erythritol kinase</fullName>
    </alternativeName>
</protein>
<keyword evidence="5 10" id="KW-0547">Nucleotide-binding</keyword>
<dbReference type="EMBL" id="CP002623">
    <property type="protein sequence ID" value="AEI94720.1"/>
    <property type="molecule type" value="Genomic_DNA"/>
</dbReference>
<dbReference type="GO" id="GO:0019288">
    <property type="term" value="P:isopentenyl diphosphate biosynthetic process, methylerythritol 4-phosphate pathway"/>
    <property type="evidence" value="ECO:0007669"/>
    <property type="project" value="UniProtKB-UniRule"/>
</dbReference>
<dbReference type="InterPro" id="IPR004424">
    <property type="entry name" value="IspE"/>
</dbReference>
<name>F7ZF97_ROSLO</name>
<organism evidence="13 14">
    <name type="scientific">Roseobacter litoralis (strain ATCC 49566 / DSM 6996 / JCM 21268 / NBRC 15278 / OCh 149)</name>
    <dbReference type="NCBI Taxonomy" id="391595"/>
    <lineage>
        <taxon>Bacteria</taxon>
        <taxon>Pseudomonadati</taxon>
        <taxon>Pseudomonadota</taxon>
        <taxon>Alphaproteobacteria</taxon>
        <taxon>Rhodobacterales</taxon>
        <taxon>Roseobacteraceae</taxon>
        <taxon>Roseobacter</taxon>
    </lineage>
</organism>
<dbReference type="GO" id="GO:0005524">
    <property type="term" value="F:ATP binding"/>
    <property type="evidence" value="ECO:0007669"/>
    <property type="project" value="UniProtKB-UniRule"/>
</dbReference>
<dbReference type="Pfam" id="PF08544">
    <property type="entry name" value="GHMP_kinases_C"/>
    <property type="match status" value="1"/>
</dbReference>
<feature type="binding site" evidence="10">
    <location>
        <begin position="95"/>
        <end position="105"/>
    </location>
    <ligand>
        <name>ATP</name>
        <dbReference type="ChEBI" id="CHEBI:30616"/>
    </ligand>
</feature>
<dbReference type="InterPro" id="IPR014721">
    <property type="entry name" value="Ribsml_uS5_D2-typ_fold_subgr"/>
</dbReference>
<dbReference type="Gene3D" id="3.30.230.10">
    <property type="match status" value="1"/>
</dbReference>
<feature type="domain" description="GHMP kinase C-terminal" evidence="12">
    <location>
        <begin position="213"/>
        <end position="276"/>
    </location>
</feature>
<dbReference type="NCBIfam" id="NF011202">
    <property type="entry name" value="PRK14608.1"/>
    <property type="match status" value="1"/>
</dbReference>
<evidence type="ECO:0000256" key="4">
    <source>
        <dbReference type="ARBA" id="ARBA00022679"/>
    </source>
</evidence>
<evidence type="ECO:0000313" key="14">
    <source>
        <dbReference type="Proteomes" id="UP000001353"/>
    </source>
</evidence>
<comment type="similarity">
    <text evidence="1 10">Belongs to the GHMP kinase family. IspE subfamily.</text>
</comment>
<evidence type="ECO:0000259" key="12">
    <source>
        <dbReference type="Pfam" id="PF08544"/>
    </source>
</evidence>
<evidence type="ECO:0000256" key="9">
    <source>
        <dbReference type="ARBA" id="ARBA00032554"/>
    </source>
</evidence>
<comment type="function">
    <text evidence="10">Catalyzes the phosphorylation of the position 2 hydroxy group of 4-diphosphocytidyl-2C-methyl-D-erythritol.</text>
</comment>
<keyword evidence="7 10" id="KW-0067">ATP-binding</keyword>
<dbReference type="STRING" id="391595.RLO149_c027580"/>
<dbReference type="GO" id="GO:0050515">
    <property type="term" value="F:4-(cytidine 5'-diphospho)-2-C-methyl-D-erythritol kinase activity"/>
    <property type="evidence" value="ECO:0007669"/>
    <property type="project" value="UniProtKB-UniRule"/>
</dbReference>